<comment type="subcellular location">
    <subcellularLocation>
        <location evidence="1">Secreted</location>
    </subcellularLocation>
</comment>
<dbReference type="FunFam" id="2.60.40.420:FF:000011">
    <property type="entry name" value="Coagulation factor VIII (Predicted)"/>
    <property type="match status" value="1"/>
</dbReference>
<feature type="disulfide bond" evidence="11">
    <location>
        <begin position="664"/>
        <end position="690"/>
    </location>
</feature>
<evidence type="ECO:0000256" key="10">
    <source>
        <dbReference type="ARBA" id="ARBA00023180"/>
    </source>
</evidence>
<dbReference type="PROSITE" id="PS00079">
    <property type="entry name" value="MULTICOPPER_OXIDASE1"/>
    <property type="match status" value="1"/>
</dbReference>
<dbReference type="InterPro" id="IPR011707">
    <property type="entry name" value="Cu-oxidase-like_N"/>
</dbReference>
<name>G3HV89_CRIGR</name>
<feature type="disulfide bond" evidence="11">
    <location>
        <begin position="413"/>
        <end position="494"/>
    </location>
</feature>
<evidence type="ECO:0000313" key="16">
    <source>
        <dbReference type="Proteomes" id="UP000001075"/>
    </source>
</evidence>
<dbReference type="GO" id="GO:0005507">
    <property type="term" value="F:copper ion binding"/>
    <property type="evidence" value="ECO:0007669"/>
    <property type="project" value="InterPro"/>
</dbReference>
<dbReference type="PROSITE" id="PS01286">
    <property type="entry name" value="FA58C_2"/>
    <property type="match status" value="1"/>
</dbReference>
<dbReference type="InterPro" id="IPR024715">
    <property type="entry name" value="Factor_5/8-like"/>
</dbReference>
<dbReference type="GO" id="GO:0005576">
    <property type="term" value="C:extracellular region"/>
    <property type="evidence" value="ECO:0007669"/>
    <property type="project" value="UniProtKB-SubCell"/>
</dbReference>
<dbReference type="InterPro" id="IPR033138">
    <property type="entry name" value="Cu_oxidase_CS"/>
</dbReference>
<dbReference type="Proteomes" id="UP000001075">
    <property type="component" value="Unassembled WGS sequence"/>
</dbReference>
<accession>G3HV89</accession>
<feature type="chain" id="PRO_5003444687" evidence="13">
    <location>
        <begin position="20"/>
        <end position="933"/>
    </location>
</feature>
<dbReference type="Gene3D" id="2.60.40.420">
    <property type="entry name" value="Cupredoxins - blue copper proteins"/>
    <property type="match status" value="5"/>
</dbReference>
<evidence type="ECO:0000256" key="13">
    <source>
        <dbReference type="SAM" id="SignalP"/>
    </source>
</evidence>
<evidence type="ECO:0000256" key="6">
    <source>
        <dbReference type="ARBA" id="ARBA00022729"/>
    </source>
</evidence>
<dbReference type="PANTHER" id="PTHR46806:SF7">
    <property type="entry name" value="COAGULATION FACTOR VIII"/>
    <property type="match status" value="1"/>
</dbReference>
<evidence type="ECO:0000256" key="9">
    <source>
        <dbReference type="ARBA" id="ARBA00023157"/>
    </source>
</evidence>
<dbReference type="AlphaFoldDB" id="G3HV89"/>
<dbReference type="STRING" id="10029.G3HV89"/>
<proteinExistence type="inferred from homology"/>
<dbReference type="PaxDb" id="10029-XP_007613961.1"/>
<keyword evidence="12" id="KW-0812">Transmembrane</keyword>
<keyword evidence="8" id="KW-0106">Calcium</keyword>
<dbReference type="FunCoup" id="G3HV89">
    <property type="interactions" value="13"/>
</dbReference>
<evidence type="ECO:0000256" key="7">
    <source>
        <dbReference type="ARBA" id="ARBA00022737"/>
    </source>
</evidence>
<dbReference type="PIRSF" id="PIRSF000354">
    <property type="entry name" value="Factors_V_VIII"/>
    <property type="match status" value="1"/>
</dbReference>
<evidence type="ECO:0000256" key="2">
    <source>
        <dbReference type="ARBA" id="ARBA00010609"/>
    </source>
</evidence>
<keyword evidence="7" id="KW-0677">Repeat</keyword>
<feature type="signal peptide" evidence="13">
    <location>
        <begin position="1"/>
        <end position="19"/>
    </location>
</feature>
<dbReference type="SMR" id="G3HV89"/>
<dbReference type="PANTHER" id="PTHR46806">
    <property type="entry name" value="F5/8 TYPE C DOMAIN-CONTAINING PROTEIN"/>
    <property type="match status" value="1"/>
</dbReference>
<organism evidence="15 16">
    <name type="scientific">Cricetulus griseus</name>
    <name type="common">Chinese hamster</name>
    <name type="synonym">Cricetulus barabensis griseus</name>
    <dbReference type="NCBI Taxonomy" id="10029"/>
    <lineage>
        <taxon>Eukaryota</taxon>
        <taxon>Metazoa</taxon>
        <taxon>Chordata</taxon>
        <taxon>Craniata</taxon>
        <taxon>Vertebrata</taxon>
        <taxon>Euteleostomi</taxon>
        <taxon>Mammalia</taxon>
        <taxon>Eutheria</taxon>
        <taxon>Euarchontoglires</taxon>
        <taxon>Glires</taxon>
        <taxon>Rodentia</taxon>
        <taxon>Myomorpha</taxon>
        <taxon>Muroidea</taxon>
        <taxon>Cricetidae</taxon>
        <taxon>Cricetinae</taxon>
        <taxon>Cricetulus</taxon>
    </lineage>
</organism>
<feature type="disulfide bond" evidence="11">
    <location>
        <begin position="173"/>
        <end position="199"/>
    </location>
</feature>
<dbReference type="GO" id="GO:0038023">
    <property type="term" value="F:signaling receptor activity"/>
    <property type="evidence" value="ECO:0007669"/>
    <property type="project" value="TreeGrafter"/>
</dbReference>
<keyword evidence="12" id="KW-0472">Membrane</keyword>
<dbReference type="InterPro" id="IPR008979">
    <property type="entry name" value="Galactose-bd-like_sf"/>
</dbReference>
<comment type="similarity">
    <text evidence="2">Belongs to the multicopper oxidase family.</text>
</comment>
<dbReference type="SUPFAM" id="SSF49503">
    <property type="entry name" value="Cupredoxins"/>
    <property type="match status" value="5"/>
</dbReference>
<feature type="transmembrane region" description="Helical" evidence="12">
    <location>
        <begin position="914"/>
        <end position="932"/>
    </location>
</feature>
<evidence type="ECO:0000256" key="4">
    <source>
        <dbReference type="ARBA" id="ARBA00022641"/>
    </source>
</evidence>
<dbReference type="EMBL" id="JH000762">
    <property type="protein sequence ID" value="EGV92119.1"/>
    <property type="molecule type" value="Genomic_DNA"/>
</dbReference>
<keyword evidence="5" id="KW-0479">Metal-binding</keyword>
<dbReference type="InParanoid" id="G3HV89"/>
<keyword evidence="6 13" id="KW-0732">Signal</keyword>
<evidence type="ECO:0000259" key="14">
    <source>
        <dbReference type="PROSITE" id="PS50022"/>
    </source>
</evidence>
<evidence type="ECO:0000256" key="8">
    <source>
        <dbReference type="ARBA" id="ARBA00022837"/>
    </source>
</evidence>
<evidence type="ECO:0000313" key="15">
    <source>
        <dbReference type="EMBL" id="EGV92119.1"/>
    </source>
</evidence>
<keyword evidence="4" id="KW-0765">Sulfation</keyword>
<sequence>MQIAFFTCFFPSLFYFCSSATRRYYLGAVELYWNYRQSDMLNVLHMDTRFLPRMPTSFPFNTSIMYKKTVFVEYMDHLFNMAKPRPPWMGLLGPTIWTEVHDTVVITLKNMASHPVSLHAVGVSYWKASEGAEYEDQTSQREKEDDKVFPGESHTYVWHVLKENGPMTSDPPCLTYSYLSHVDLVKDLNSGLIGALLVCKEGSLSKERTQMLHQFVLLFAVFDEDGMEAYVKVDSCPEEPQWQKKNNEEMEDYDDDLDSEMDMFILDDGNSPFIQIRSVAKKYPKTWIHYISAEEEDWDYAPSVLTSDDGSYKSQYLSNGPHRIGRKYKKVRFIAYTDETFKTRETIQHESGILGPLLYGEVGDTLLIVFKNQASRPYNIYPHGITDVSPLHLRRLPRGINGYVFGSLQLTICLHEVAYWYILSVGAQKDFLSIFFSGYTFKHKMVYEDTLTLFPFSGETVFMSMENPGLWVLGCHNSDFRKRGMTALLKVSSCDKSTSDYYEEIYEDIPTQLVNDNNVIEPRSFFQNSNHPNTRKKFKATTILENYIEKIEPQDQSGNALQFKKVVFQEFTDGSFSQPLYRGELNEHLGLLGPYIRAEVEDNIMVTFRNQASRPYSFYSSLISYKEDQRQEEPRRNFVKPNETKIYFWKVQHHMAPTEDEFDCKAWAYFSDVDLEKDMHSGLIGPILICHENTLNPAHGRQVAVQEFALFFTIFDETKSWYFTENVERNCKTPCNIQMEDPTLKENYRFHAINGYVMDTLPGLVMAQDQRIRWYLLSMGSNENIQSIHFSGHVFTVRKKEEYKMAVYNLYPGQWTPNLARLHHSGSINAWSTKEPFSWIKVFFGNVDSSGIKHNSFNPPIIARYIRLHPTHSSIRSTLRMELMGCDLNRLQRSWMSKFKNHLSDFFKSSIPRAAIFAFFVTIALMGILCCLT</sequence>
<evidence type="ECO:0000256" key="3">
    <source>
        <dbReference type="ARBA" id="ARBA00022525"/>
    </source>
</evidence>
<dbReference type="GO" id="GO:0005886">
    <property type="term" value="C:plasma membrane"/>
    <property type="evidence" value="ECO:0007669"/>
    <property type="project" value="TreeGrafter"/>
</dbReference>
<evidence type="ECO:0000256" key="5">
    <source>
        <dbReference type="ARBA" id="ARBA00022723"/>
    </source>
</evidence>
<keyword evidence="9 11" id="KW-1015">Disulfide bond</keyword>
<protein>
    <submittedName>
        <fullName evidence="15">Coagulation factor VIII</fullName>
    </submittedName>
</protein>
<reference evidence="16" key="1">
    <citation type="journal article" date="2011" name="Nat. Biotechnol.">
        <title>The genomic sequence of the Chinese hamster ovary (CHO)-K1 cell line.</title>
        <authorList>
            <person name="Xu X."/>
            <person name="Nagarajan H."/>
            <person name="Lewis N.E."/>
            <person name="Pan S."/>
            <person name="Cai Z."/>
            <person name="Liu X."/>
            <person name="Chen W."/>
            <person name="Xie M."/>
            <person name="Wang W."/>
            <person name="Hammond S."/>
            <person name="Andersen M.R."/>
            <person name="Neff N."/>
            <person name="Passarelli B."/>
            <person name="Koh W."/>
            <person name="Fan H.C."/>
            <person name="Wang J."/>
            <person name="Gui Y."/>
            <person name="Lee K.H."/>
            <person name="Betenbaugh M.J."/>
            <person name="Quake S.R."/>
            <person name="Famili I."/>
            <person name="Palsson B.O."/>
            <person name="Wang J."/>
        </authorList>
    </citation>
    <scope>NUCLEOTIDE SEQUENCE [LARGE SCALE GENOMIC DNA]</scope>
    <source>
        <strain evidence="16">CHO K1 cell line</strain>
    </source>
</reference>
<evidence type="ECO:0000256" key="1">
    <source>
        <dbReference type="ARBA" id="ARBA00004613"/>
    </source>
</evidence>
<dbReference type="SMART" id="SM00231">
    <property type="entry name" value="FA58C"/>
    <property type="match status" value="1"/>
</dbReference>
<keyword evidence="3" id="KW-0964">Secreted</keyword>
<evidence type="ECO:0000256" key="11">
    <source>
        <dbReference type="PIRSR" id="PIRSR000354-1"/>
    </source>
</evidence>
<dbReference type="Pfam" id="PF07732">
    <property type="entry name" value="Cu-oxidase_3"/>
    <property type="match status" value="1"/>
</dbReference>
<dbReference type="SUPFAM" id="SSF49785">
    <property type="entry name" value="Galactose-binding domain-like"/>
    <property type="match status" value="1"/>
</dbReference>
<keyword evidence="12" id="KW-1133">Transmembrane helix</keyword>
<dbReference type="InterPro" id="IPR000421">
    <property type="entry name" value="FA58C"/>
</dbReference>
<dbReference type="eggNOG" id="ENOG502QSFZ">
    <property type="taxonomic scope" value="Eukaryota"/>
</dbReference>
<keyword evidence="10" id="KW-0325">Glycoprotein</keyword>
<dbReference type="InterPro" id="IPR008972">
    <property type="entry name" value="Cupredoxin"/>
</dbReference>
<gene>
    <name evidence="15" type="ORF">I79_014867</name>
</gene>
<dbReference type="Gene3D" id="2.60.120.260">
    <property type="entry name" value="Galactose-binding domain-like"/>
    <property type="match status" value="1"/>
</dbReference>
<dbReference type="PROSITE" id="PS50022">
    <property type="entry name" value="FA58C_3"/>
    <property type="match status" value="1"/>
</dbReference>
<feature type="domain" description="F5/8 type C" evidence="14">
    <location>
        <begin position="825"/>
        <end position="886"/>
    </location>
</feature>
<dbReference type="InterPro" id="IPR050633">
    <property type="entry name" value="Neuropilin_MCO_CoagFactor"/>
</dbReference>
<evidence type="ECO:0000256" key="12">
    <source>
        <dbReference type="SAM" id="Phobius"/>
    </source>
</evidence>